<sequence length="475" mass="50507">MLAARARAGTRRAEAGHVTTEEIRILAATAILGYGFPDASFEAGLARRPHVIAADAGSTDPGPYYLGAGESFTDRTAVRRDLERMLTGARRLGVPVVVGSAGGAGAAPHLEWLRGVADEIAAEQGLRLRTAVIPADVPRPEVLDALRAGRISAVPHGPELTEADVRATTHLVAQLGVEPLVEALRGGADLVLAGRTYDPAVFAALPLLHGFDEGLALHLGKILECAAIAAVPGSGSDCMLGTLRRDHFVVEPLSPQRRCTPTSVAAHTLYEKSDPYHLPGPGGHLDLTDCAFTPEGERGVRVTGSRHVPAPYTLKLEGARLRGHRTVSLAGARDPVFIRELDTIVAGVRERVADNFPDLSPDDYELLVRVYGRDGCMGSLEPRPVVAGHEVGLVIEAVARTQALADTLCAFARSTMLHFGYPGRLSTAGNLAFPYSPSDFHAGAVYEWSVYHLMRVDDPSAAFPIHWTELPEGAS</sequence>
<dbReference type="InterPro" id="IPR010839">
    <property type="entry name" value="AtuA_N"/>
</dbReference>
<reference evidence="2 3" key="1">
    <citation type="submission" date="2018-06" db="EMBL/GenBank/DDBJ databases">
        <title>Streptacidiphilus pinicola sp. nov., isolated from pine grove soil.</title>
        <authorList>
            <person name="Roh S.G."/>
            <person name="Park S."/>
            <person name="Kim M.-K."/>
            <person name="Yun B.-R."/>
            <person name="Park J."/>
            <person name="Kim M.J."/>
            <person name="Kim Y.S."/>
            <person name="Kim S.B."/>
        </authorList>
    </citation>
    <scope>NUCLEOTIDE SEQUENCE [LARGE SCALE GENOMIC DNA]</scope>
    <source>
        <strain evidence="2 3">MMS16-CNU450</strain>
    </source>
</reference>
<organism evidence="2 3">
    <name type="scientific">Streptacidiphilus pinicola</name>
    <dbReference type="NCBI Taxonomy" id="2219663"/>
    <lineage>
        <taxon>Bacteria</taxon>
        <taxon>Bacillati</taxon>
        <taxon>Actinomycetota</taxon>
        <taxon>Actinomycetes</taxon>
        <taxon>Kitasatosporales</taxon>
        <taxon>Streptomycetaceae</taxon>
        <taxon>Streptacidiphilus</taxon>
    </lineage>
</organism>
<name>A0A2X0K7K3_9ACTN</name>
<comment type="caution">
    <text evidence="2">The sequence shown here is derived from an EMBL/GenBank/DDBJ whole genome shotgun (WGS) entry which is preliminary data.</text>
</comment>
<evidence type="ECO:0000313" key="3">
    <source>
        <dbReference type="Proteomes" id="UP000248889"/>
    </source>
</evidence>
<gene>
    <name evidence="2" type="ORF">DN069_12890</name>
</gene>
<evidence type="ECO:0000313" key="2">
    <source>
        <dbReference type="EMBL" id="RAG85255.1"/>
    </source>
</evidence>
<dbReference type="Pfam" id="PF07287">
    <property type="entry name" value="AtuA"/>
    <property type="match status" value="2"/>
</dbReference>
<dbReference type="EMBL" id="QKYN01000046">
    <property type="protein sequence ID" value="RAG85255.1"/>
    <property type="molecule type" value="Genomic_DNA"/>
</dbReference>
<dbReference type="GO" id="GO:0016829">
    <property type="term" value="F:lyase activity"/>
    <property type="evidence" value="ECO:0007669"/>
    <property type="project" value="UniProtKB-KW"/>
</dbReference>
<keyword evidence="3" id="KW-1185">Reference proteome</keyword>
<keyword evidence="2" id="KW-0456">Lyase</keyword>
<protein>
    <submittedName>
        <fullName evidence="2">3-methylaspartate ammonia-lyase</fullName>
    </submittedName>
</protein>
<proteinExistence type="predicted"/>
<dbReference type="AlphaFoldDB" id="A0A2X0K7K3"/>
<dbReference type="Proteomes" id="UP000248889">
    <property type="component" value="Unassembled WGS sequence"/>
</dbReference>
<dbReference type="OrthoDB" id="3756063at2"/>
<feature type="domain" description="Acyclic terpene utilisation N-terminal" evidence="1">
    <location>
        <begin position="79"/>
        <end position="228"/>
    </location>
</feature>
<evidence type="ECO:0000259" key="1">
    <source>
        <dbReference type="Pfam" id="PF07287"/>
    </source>
</evidence>
<feature type="domain" description="Acyclic terpene utilisation N-terminal" evidence="1">
    <location>
        <begin position="258"/>
        <end position="412"/>
    </location>
</feature>
<accession>A0A2X0K7K3</accession>